<feature type="binding site" evidence="9">
    <location>
        <position position="10"/>
    </location>
    <ligand>
        <name>NADPH</name>
        <dbReference type="ChEBI" id="CHEBI:57783"/>
    </ligand>
</feature>
<evidence type="ECO:0000259" key="12">
    <source>
        <dbReference type="Pfam" id="PF13288"/>
    </source>
</evidence>
<dbReference type="Gene3D" id="1.10.1740.10">
    <property type="match status" value="1"/>
</dbReference>
<feature type="binding site" evidence="9">
    <location>
        <position position="199"/>
    </location>
    <ligand>
        <name>1-deoxy-D-xylulose 5-phosphate</name>
        <dbReference type="ChEBI" id="CHEBI:57792"/>
    </ligand>
</feature>
<dbReference type="RefSeq" id="WP_023438159.1">
    <property type="nucleotide sequence ID" value="NZ_CASHSW010000023.1"/>
</dbReference>
<feature type="binding site" evidence="9">
    <location>
        <position position="11"/>
    </location>
    <ligand>
        <name>NADPH</name>
        <dbReference type="ChEBI" id="CHEBI:57783"/>
    </ligand>
</feature>
<keyword evidence="7 9" id="KW-0414">Isoprene biosynthesis</keyword>
<feature type="binding site" evidence="9">
    <location>
        <position position="218"/>
    </location>
    <ligand>
        <name>1-deoxy-D-xylulose 5-phosphate</name>
        <dbReference type="ChEBI" id="CHEBI:57792"/>
    </ligand>
</feature>
<reference evidence="13 14" key="1">
    <citation type="submission" date="2018-06" db="EMBL/GenBank/DDBJ databases">
        <title>Genome conservation of Clostridium tetani.</title>
        <authorList>
            <person name="Bruggemann H."/>
            <person name="Popoff M.R."/>
        </authorList>
    </citation>
    <scope>NUCLEOTIDE SEQUENCE [LARGE SCALE GENOMIC DNA]</scope>
    <source>
        <strain evidence="13 14">63.05</strain>
    </source>
</reference>
<evidence type="ECO:0000256" key="3">
    <source>
        <dbReference type="ARBA" id="ARBA00022723"/>
    </source>
</evidence>
<feature type="binding site" evidence="9">
    <location>
        <position position="12"/>
    </location>
    <ligand>
        <name>NADPH</name>
        <dbReference type="ChEBI" id="CHEBI:57783"/>
    </ligand>
</feature>
<feature type="binding site" evidence="9">
    <location>
        <position position="126"/>
    </location>
    <ligand>
        <name>NADPH</name>
        <dbReference type="ChEBI" id="CHEBI:57783"/>
    </ligand>
</feature>
<dbReference type="Pfam" id="PF08436">
    <property type="entry name" value="DXP_redisom_C"/>
    <property type="match status" value="1"/>
</dbReference>
<evidence type="ECO:0000256" key="4">
    <source>
        <dbReference type="ARBA" id="ARBA00022857"/>
    </source>
</evidence>
<dbReference type="Pfam" id="PF13288">
    <property type="entry name" value="DXPR_C"/>
    <property type="match status" value="1"/>
</dbReference>
<evidence type="ECO:0000313" key="13">
    <source>
        <dbReference type="EMBL" id="RXI51780.1"/>
    </source>
</evidence>
<dbReference type="PANTHER" id="PTHR30525:SF0">
    <property type="entry name" value="1-DEOXY-D-XYLULOSE 5-PHOSPHATE REDUCTOISOMERASE, CHLOROPLASTIC"/>
    <property type="match status" value="1"/>
</dbReference>
<feature type="binding site" evidence="9">
    <location>
        <position position="212"/>
    </location>
    <ligand>
        <name>1-deoxy-D-xylulose 5-phosphate</name>
        <dbReference type="ChEBI" id="CHEBI:57792"/>
    </ligand>
</feature>
<keyword evidence="5 9" id="KW-0560">Oxidoreductase</keyword>
<comment type="cofactor">
    <cofactor evidence="9">
        <name>Mg(2+)</name>
        <dbReference type="ChEBI" id="CHEBI:18420"/>
    </cofactor>
    <cofactor evidence="9">
        <name>Mn(2+)</name>
        <dbReference type="ChEBI" id="CHEBI:29035"/>
    </cofactor>
</comment>
<comment type="function">
    <text evidence="9">Catalyzes the NADPH-dependent rearrangement and reduction of 1-deoxy-D-xylulose-5-phosphate (DXP) to 2-C-methyl-D-erythritol 4-phosphate (MEP).</text>
</comment>
<protein>
    <recommendedName>
        <fullName evidence="9">1-deoxy-D-xylulose 5-phosphate reductoisomerase</fullName>
        <shortName evidence="9">DXP reductoisomerase</shortName>
        <ecNumber evidence="9">1.1.1.267</ecNumber>
    </recommendedName>
    <alternativeName>
        <fullName evidence="9">1-deoxyxylulose-5-phosphate reductoisomerase</fullName>
    </alternativeName>
    <alternativeName>
        <fullName evidence="9">2-C-methyl-D-erythritol 4-phosphate synthase</fullName>
    </alternativeName>
</protein>
<dbReference type="InterPro" id="IPR026877">
    <property type="entry name" value="DXPR_C"/>
</dbReference>
<name>A0ABY0EKV5_CLOTA</name>
<evidence type="ECO:0000256" key="5">
    <source>
        <dbReference type="ARBA" id="ARBA00023002"/>
    </source>
</evidence>
<dbReference type="SUPFAM" id="SSF69055">
    <property type="entry name" value="1-deoxy-D-xylulose-5-phosphate reductoisomerase, C-terminal domain"/>
    <property type="match status" value="1"/>
</dbReference>
<comment type="caution">
    <text evidence="9">Lacks conserved residue(s) required for the propagation of feature annotation.</text>
</comment>
<evidence type="ECO:0000259" key="11">
    <source>
        <dbReference type="Pfam" id="PF08436"/>
    </source>
</evidence>
<dbReference type="SUPFAM" id="SSF55347">
    <property type="entry name" value="Glyceraldehyde-3-phosphate dehydrogenase-like, C-terminal domain"/>
    <property type="match status" value="1"/>
</dbReference>
<feature type="binding site" evidence="9">
    <location>
        <position position="124"/>
    </location>
    <ligand>
        <name>NADPH</name>
        <dbReference type="ChEBI" id="CHEBI:57783"/>
    </ligand>
</feature>
<dbReference type="InterPro" id="IPR036291">
    <property type="entry name" value="NAD(P)-bd_dom_sf"/>
</dbReference>
<feature type="binding site" evidence="9">
    <location>
        <position position="151"/>
    </location>
    <ligand>
        <name>1-deoxy-D-xylulose 5-phosphate</name>
        <dbReference type="ChEBI" id="CHEBI:57792"/>
    </ligand>
</feature>
<evidence type="ECO:0000256" key="1">
    <source>
        <dbReference type="ARBA" id="ARBA00005094"/>
    </source>
</evidence>
<feature type="domain" description="1-deoxy-D-xylulose 5-phosphate reductoisomerase C-terminal" evidence="11">
    <location>
        <begin position="146"/>
        <end position="229"/>
    </location>
</feature>
<evidence type="ECO:0000313" key="14">
    <source>
        <dbReference type="Proteomes" id="UP000290273"/>
    </source>
</evidence>
<feature type="binding site" evidence="9">
    <location>
        <position position="217"/>
    </location>
    <ligand>
        <name>1-deoxy-D-xylulose 5-phosphate</name>
        <dbReference type="ChEBI" id="CHEBI:57792"/>
    </ligand>
</feature>
<dbReference type="InterPro" id="IPR003821">
    <property type="entry name" value="DXP_reductoisomerase"/>
</dbReference>
<evidence type="ECO:0000256" key="7">
    <source>
        <dbReference type="ARBA" id="ARBA00023229"/>
    </source>
</evidence>
<evidence type="ECO:0000256" key="2">
    <source>
        <dbReference type="ARBA" id="ARBA00006825"/>
    </source>
</evidence>
<evidence type="ECO:0000256" key="8">
    <source>
        <dbReference type="ARBA" id="ARBA00048543"/>
    </source>
</evidence>
<comment type="caution">
    <text evidence="13">The sequence shown here is derived from an EMBL/GenBank/DDBJ whole genome shotgun (WGS) entry which is preliminary data.</text>
</comment>
<dbReference type="NCBIfam" id="TIGR00243">
    <property type="entry name" value="Dxr"/>
    <property type="match status" value="1"/>
</dbReference>
<feature type="binding site" evidence="9">
    <location>
        <position position="221"/>
    </location>
    <ligand>
        <name>1-deoxy-D-xylulose 5-phosphate</name>
        <dbReference type="ChEBI" id="CHEBI:57792"/>
    </ligand>
</feature>
<dbReference type="HAMAP" id="MF_00183">
    <property type="entry name" value="DXP_reductoisom"/>
    <property type="match status" value="1"/>
</dbReference>
<feature type="binding site" evidence="9">
    <location>
        <position position="13"/>
    </location>
    <ligand>
        <name>NADPH</name>
        <dbReference type="ChEBI" id="CHEBI:57783"/>
    </ligand>
</feature>
<feature type="binding site" evidence="9">
    <location>
        <position position="125"/>
    </location>
    <ligand>
        <name>1-deoxy-D-xylulose 5-phosphate</name>
        <dbReference type="ChEBI" id="CHEBI:57792"/>
    </ligand>
</feature>
<dbReference type="PANTHER" id="PTHR30525">
    <property type="entry name" value="1-DEOXY-D-XYLULOSE 5-PHOSPHATE REDUCTOISOMERASE"/>
    <property type="match status" value="1"/>
</dbReference>
<accession>A0ABY0EKV5</accession>
<feature type="domain" description="DXP reductoisomerase C-terminal" evidence="12">
    <location>
        <begin position="261"/>
        <end position="374"/>
    </location>
</feature>
<feature type="binding site" evidence="9">
    <location>
        <position position="152"/>
    </location>
    <ligand>
        <name>Mn(2+)</name>
        <dbReference type="ChEBI" id="CHEBI:29035"/>
    </ligand>
</feature>
<dbReference type="Gene3D" id="3.40.50.720">
    <property type="entry name" value="NAD(P)-binding Rossmann-like Domain"/>
    <property type="match status" value="1"/>
</dbReference>
<comment type="catalytic activity">
    <reaction evidence="8">
        <text>2-C-methyl-D-erythritol 4-phosphate + NADP(+) = 1-deoxy-D-xylulose 5-phosphate + NADPH + H(+)</text>
        <dbReference type="Rhea" id="RHEA:13717"/>
        <dbReference type="ChEBI" id="CHEBI:15378"/>
        <dbReference type="ChEBI" id="CHEBI:57783"/>
        <dbReference type="ChEBI" id="CHEBI:57792"/>
        <dbReference type="ChEBI" id="CHEBI:58262"/>
        <dbReference type="ChEBI" id="CHEBI:58349"/>
        <dbReference type="EC" id="1.1.1.267"/>
    </reaction>
    <physiologicalReaction direction="right-to-left" evidence="8">
        <dbReference type="Rhea" id="RHEA:13719"/>
    </physiologicalReaction>
</comment>
<evidence type="ECO:0000256" key="6">
    <source>
        <dbReference type="ARBA" id="ARBA00023211"/>
    </source>
</evidence>
<dbReference type="EMBL" id="QMAU01000053">
    <property type="protein sequence ID" value="RXI51780.1"/>
    <property type="molecule type" value="Genomic_DNA"/>
</dbReference>
<feature type="binding site" evidence="9">
    <location>
        <position position="37"/>
    </location>
    <ligand>
        <name>NADPH</name>
        <dbReference type="ChEBI" id="CHEBI:57783"/>
    </ligand>
</feature>
<keyword evidence="6 9" id="KW-0464">Manganese</keyword>
<dbReference type="Proteomes" id="UP000290273">
    <property type="component" value="Unassembled WGS sequence"/>
</dbReference>
<dbReference type="Pfam" id="PF02670">
    <property type="entry name" value="DXP_reductoisom"/>
    <property type="match status" value="1"/>
</dbReference>
<dbReference type="GO" id="GO:0030604">
    <property type="term" value="F:1-deoxy-D-xylulose-5-phosphate reductoisomerase activity"/>
    <property type="evidence" value="ECO:0007669"/>
    <property type="project" value="UniProtKB-EC"/>
</dbReference>
<sequence length="384" mass="43343">MKNICILGATGSIGTQTLEVIREEKENLKLYAASANKSSEKIISIVEEFEPKYVSMTDKEAFLKVKEFCVKNNKNTEVLYGIEGMNTIASLDKVDIVLTSVVGMIGLEPTLKAIRNKKDIALANKETLVVAGEIIKKEAYENKINILPVDSEHGAIFQCLLGNLKGDINKIHLTASGGPFRGKESKELEEVTLEQALKHPNWSMGKKISIDSATLMNKGLEVIEAHFLFDVDYEDIEVVVHPESIIHSMVEYKDGSVIAQLASPDMKLPIQYALNYPIRKDRLIEKLNLFEIEKLTFNKPDLKTFKCLDLAYRAGKIGGMMPTILNSSNEYAVELFLNKKIGFLQIPKIIEECMEKFYTREEQSVEKIIHMDKIIGEYIKEKYN</sequence>
<dbReference type="InterPro" id="IPR013644">
    <property type="entry name" value="DXP_reductoisomerase_C"/>
</dbReference>
<feature type="binding site" evidence="9">
    <location>
        <position position="150"/>
    </location>
    <ligand>
        <name>Mn(2+)</name>
        <dbReference type="ChEBI" id="CHEBI:29035"/>
    </ligand>
</feature>
<dbReference type="NCBIfam" id="NF009114">
    <property type="entry name" value="PRK12464.1"/>
    <property type="match status" value="1"/>
</dbReference>
<evidence type="ECO:0000259" key="10">
    <source>
        <dbReference type="Pfam" id="PF02670"/>
    </source>
</evidence>
<comment type="pathway">
    <text evidence="1 9">Isoprenoid biosynthesis; isopentenyl diphosphate biosynthesis via DXP pathway; isopentenyl diphosphate from 1-deoxy-D-xylulose 5-phosphate: step 1/6.</text>
</comment>
<evidence type="ECO:0000256" key="9">
    <source>
        <dbReference type="HAMAP-Rule" id="MF_00183"/>
    </source>
</evidence>
<feature type="binding site" evidence="9">
    <location>
        <position position="152"/>
    </location>
    <ligand>
        <name>1-deoxy-D-xylulose 5-phosphate</name>
        <dbReference type="ChEBI" id="CHEBI:57792"/>
    </ligand>
</feature>
<gene>
    <name evidence="9" type="primary">dxr</name>
    <name evidence="13" type="ORF">DP131_14225</name>
</gene>
<dbReference type="EC" id="1.1.1.267" evidence="9"/>
<dbReference type="PIRSF" id="PIRSF006205">
    <property type="entry name" value="Dxp_reductismrs"/>
    <property type="match status" value="1"/>
</dbReference>
<proteinExistence type="inferred from homology"/>
<organism evidence="13 14">
    <name type="scientific">Clostridium tetani</name>
    <dbReference type="NCBI Taxonomy" id="1513"/>
    <lineage>
        <taxon>Bacteria</taxon>
        <taxon>Bacillati</taxon>
        <taxon>Bacillota</taxon>
        <taxon>Clostridia</taxon>
        <taxon>Eubacteriales</taxon>
        <taxon>Clostridiaceae</taxon>
        <taxon>Clostridium</taxon>
    </lineage>
</organism>
<dbReference type="SUPFAM" id="SSF51735">
    <property type="entry name" value="NAD(P)-binding Rossmann-fold domains"/>
    <property type="match status" value="1"/>
</dbReference>
<feature type="domain" description="1-deoxy-D-xylulose 5-phosphate reductoisomerase N-terminal" evidence="10">
    <location>
        <begin position="4"/>
        <end position="132"/>
    </location>
</feature>
<feature type="binding site" evidence="9">
    <location>
        <position position="221"/>
    </location>
    <ligand>
        <name>Mn(2+)</name>
        <dbReference type="ChEBI" id="CHEBI:29035"/>
    </ligand>
</feature>
<dbReference type="InterPro" id="IPR036169">
    <property type="entry name" value="DXPR_C_sf"/>
</dbReference>
<keyword evidence="3 9" id="KW-0479">Metal-binding</keyword>
<feature type="binding site" evidence="9">
    <location>
        <position position="176"/>
    </location>
    <ligand>
        <name>1-deoxy-D-xylulose 5-phosphate</name>
        <dbReference type="ChEBI" id="CHEBI:57792"/>
    </ligand>
</feature>
<dbReference type="InterPro" id="IPR013512">
    <property type="entry name" value="DXP_reductoisomerase_N"/>
</dbReference>
<keyword evidence="4 9" id="KW-0521">NADP</keyword>
<feature type="binding site" evidence="9">
    <location>
        <position position="205"/>
    </location>
    <ligand>
        <name>NADPH</name>
        <dbReference type="ChEBI" id="CHEBI:57783"/>
    </ligand>
</feature>
<keyword evidence="9" id="KW-0460">Magnesium</keyword>
<comment type="similarity">
    <text evidence="2 9">Belongs to the DXR family.</text>
</comment>